<dbReference type="EMBL" id="LR536450">
    <property type="protein sequence ID" value="VFU06957.1"/>
    <property type="molecule type" value="Genomic_DNA"/>
</dbReference>
<gene>
    <name evidence="3" type="ORF">MTUNDRAET4_0064</name>
</gene>
<accession>A0A4V6IM54</accession>
<evidence type="ECO:0000256" key="2">
    <source>
        <dbReference type="SAM" id="Phobius"/>
    </source>
</evidence>
<feature type="transmembrane region" description="Helical" evidence="2">
    <location>
        <begin position="84"/>
        <end position="105"/>
    </location>
</feature>
<sequence length="238" mass="25275">MRERAWTSGMGGFQKGRRMDGLRREKGRSKQSETEQPASTFRQTHVRGRVLFGIGLMQGAPKAGAPSHAQISALHGFALTLDHGLVAAGIAAAIGSAGFAGFMIARDNSHPMFGGIEHLMIFAQPIGGQASHRSPQMDQSESHKVDFNVTGSIDQAALNASAERPRPDKEPDVKHGAVKGYVLRFAPKGGLLAEGPKGSYVAMPGTVLPDAGRILSIENRSGRWLITTEKGVIAETGL</sequence>
<evidence type="ECO:0000313" key="3">
    <source>
        <dbReference type="EMBL" id="VFU06957.1"/>
    </source>
</evidence>
<feature type="compositionally biased region" description="Basic and acidic residues" evidence="1">
    <location>
        <begin position="17"/>
        <end position="33"/>
    </location>
</feature>
<dbReference type="Proteomes" id="UP000294360">
    <property type="component" value="Chromosome"/>
</dbReference>
<evidence type="ECO:0000313" key="4">
    <source>
        <dbReference type="Proteomes" id="UP000294360"/>
    </source>
</evidence>
<feature type="region of interest" description="Disordered" evidence="1">
    <location>
        <begin position="1"/>
        <end position="40"/>
    </location>
</feature>
<evidence type="ECO:0000256" key="1">
    <source>
        <dbReference type="SAM" id="MobiDB-lite"/>
    </source>
</evidence>
<name>A0A4V6IM54_METTU</name>
<organism evidence="3 4">
    <name type="scientific">Methylocella tundrae</name>
    <dbReference type="NCBI Taxonomy" id="227605"/>
    <lineage>
        <taxon>Bacteria</taxon>
        <taxon>Pseudomonadati</taxon>
        <taxon>Pseudomonadota</taxon>
        <taxon>Alphaproteobacteria</taxon>
        <taxon>Hyphomicrobiales</taxon>
        <taxon>Beijerinckiaceae</taxon>
        <taxon>Methylocella</taxon>
    </lineage>
</organism>
<proteinExistence type="predicted"/>
<dbReference type="AlphaFoldDB" id="A0A4V6IM54"/>
<dbReference type="KEGG" id="mtun:MTUNDRAET4_0064"/>
<reference evidence="3 4" key="1">
    <citation type="submission" date="2019-03" db="EMBL/GenBank/DDBJ databases">
        <authorList>
            <person name="Kox A.R. M."/>
        </authorList>
    </citation>
    <scope>NUCLEOTIDE SEQUENCE [LARGE SCALE GENOMIC DNA]</scope>
    <source>
        <strain evidence="3">MTUNDRAET4 annotated genome</strain>
    </source>
</reference>
<keyword evidence="2" id="KW-1133">Transmembrane helix</keyword>
<keyword evidence="2" id="KW-0812">Transmembrane</keyword>
<protein>
    <submittedName>
        <fullName evidence="3">Uncharacterized protein</fullName>
    </submittedName>
</protein>
<keyword evidence="2" id="KW-0472">Membrane</keyword>